<comment type="caution">
    <text evidence="1">The sequence shown here is derived from an EMBL/GenBank/DDBJ whole genome shotgun (WGS) entry which is preliminary data.</text>
</comment>
<keyword evidence="2" id="KW-1185">Reference proteome</keyword>
<reference evidence="1" key="1">
    <citation type="journal article" date="2021" name="Environ. Microbiol.">
        <title>Gene family expansions and transcriptome signatures uncover fungal adaptations to wood decay.</title>
        <authorList>
            <person name="Hage H."/>
            <person name="Miyauchi S."/>
            <person name="Viragh M."/>
            <person name="Drula E."/>
            <person name="Min B."/>
            <person name="Chaduli D."/>
            <person name="Navarro D."/>
            <person name="Favel A."/>
            <person name="Norest M."/>
            <person name="Lesage-Meessen L."/>
            <person name="Balint B."/>
            <person name="Merenyi Z."/>
            <person name="de Eugenio L."/>
            <person name="Morin E."/>
            <person name="Martinez A.T."/>
            <person name="Baldrian P."/>
            <person name="Stursova M."/>
            <person name="Martinez M.J."/>
            <person name="Novotny C."/>
            <person name="Magnuson J.K."/>
            <person name="Spatafora J.W."/>
            <person name="Maurice S."/>
            <person name="Pangilinan J."/>
            <person name="Andreopoulos W."/>
            <person name="LaButti K."/>
            <person name="Hundley H."/>
            <person name="Na H."/>
            <person name="Kuo A."/>
            <person name="Barry K."/>
            <person name="Lipzen A."/>
            <person name="Henrissat B."/>
            <person name="Riley R."/>
            <person name="Ahrendt S."/>
            <person name="Nagy L.G."/>
            <person name="Grigoriev I.V."/>
            <person name="Martin F."/>
            <person name="Rosso M.N."/>
        </authorList>
    </citation>
    <scope>NUCLEOTIDE SEQUENCE</scope>
    <source>
        <strain evidence="1">CBS 384.51</strain>
    </source>
</reference>
<dbReference type="Proteomes" id="UP001055072">
    <property type="component" value="Unassembled WGS sequence"/>
</dbReference>
<organism evidence="1 2">
    <name type="scientific">Irpex rosettiformis</name>
    <dbReference type="NCBI Taxonomy" id="378272"/>
    <lineage>
        <taxon>Eukaryota</taxon>
        <taxon>Fungi</taxon>
        <taxon>Dikarya</taxon>
        <taxon>Basidiomycota</taxon>
        <taxon>Agaricomycotina</taxon>
        <taxon>Agaricomycetes</taxon>
        <taxon>Polyporales</taxon>
        <taxon>Irpicaceae</taxon>
        <taxon>Irpex</taxon>
    </lineage>
</organism>
<evidence type="ECO:0000313" key="1">
    <source>
        <dbReference type="EMBL" id="KAI0084420.1"/>
    </source>
</evidence>
<name>A0ACB8TR23_9APHY</name>
<gene>
    <name evidence="1" type="ORF">BDY19DRAFT_971922</name>
</gene>
<accession>A0ACB8TR23</accession>
<protein>
    <submittedName>
        <fullName evidence="1">Uncharacterized protein</fullName>
    </submittedName>
</protein>
<proteinExistence type="predicted"/>
<sequence>MSGLSQSEIQRLLFEQTANYTNASATVLYLFDSLITFFQEIDVIWGRKWTLMTWLHESCKAVRYIFDIFDITQYFCLALFSALRAYSLLDGGLKIIVTGVVFLLNIVPAATNLFYYVTSTVMLDSELCSIASKTSKGADIGFSLGARISAIIGDTLVLLITWSKTARSYREARKLEISSPLITLLFRNGTFCFMILLVLNVLEIAQRNVPSLLIMEVFSPFFEVSVPVKANLTP</sequence>
<evidence type="ECO:0000313" key="2">
    <source>
        <dbReference type="Proteomes" id="UP001055072"/>
    </source>
</evidence>
<dbReference type="EMBL" id="MU274943">
    <property type="protein sequence ID" value="KAI0084420.1"/>
    <property type="molecule type" value="Genomic_DNA"/>
</dbReference>